<reference evidence="1" key="1">
    <citation type="submission" date="2021-02" db="EMBL/GenBank/DDBJ databases">
        <authorList>
            <person name="Dougan E. K."/>
            <person name="Rhodes N."/>
            <person name="Thang M."/>
            <person name="Chan C."/>
        </authorList>
    </citation>
    <scope>NUCLEOTIDE SEQUENCE</scope>
</reference>
<evidence type="ECO:0000313" key="2">
    <source>
        <dbReference type="Proteomes" id="UP000654075"/>
    </source>
</evidence>
<feature type="non-terminal residue" evidence="1">
    <location>
        <position position="1"/>
    </location>
</feature>
<gene>
    <name evidence="1" type="ORF">PGLA1383_LOCUS39586</name>
</gene>
<comment type="caution">
    <text evidence="1">The sequence shown here is derived from an EMBL/GenBank/DDBJ whole genome shotgun (WGS) entry which is preliminary data.</text>
</comment>
<dbReference type="EMBL" id="CAJNNV010027888">
    <property type="protein sequence ID" value="CAE8622075.1"/>
    <property type="molecule type" value="Genomic_DNA"/>
</dbReference>
<sequence>PLYRQECFVGGVSQGYRLILLMADERRDSGTSASVCYGYLLHDVCASPERRTRAQACRLRRKHCVFRAGIVRGAMMGLGPPGLDRCVDMVEFDLEPAEHGMVQSLLAELPQQESSQEGPQELCHRGLEVENYHAEIHEGDAVWDEKRRQATSVVQVDMVQQSEAIEHRDYDSSWTEIGLPFALDTRDGSVASQKREIYTDKTPDPELTRKSIRELALPGMPYISYADAARLSLASSSHLEIISELLASISFEEYMEQTL</sequence>
<proteinExistence type="predicted"/>
<keyword evidence="2" id="KW-1185">Reference proteome</keyword>
<name>A0A813GHD3_POLGL</name>
<evidence type="ECO:0000313" key="1">
    <source>
        <dbReference type="EMBL" id="CAE8622075.1"/>
    </source>
</evidence>
<dbReference type="AlphaFoldDB" id="A0A813GHD3"/>
<accession>A0A813GHD3</accession>
<protein>
    <submittedName>
        <fullName evidence="1">Uncharacterized protein</fullName>
    </submittedName>
</protein>
<dbReference type="Proteomes" id="UP000654075">
    <property type="component" value="Unassembled WGS sequence"/>
</dbReference>
<organism evidence="1 2">
    <name type="scientific">Polarella glacialis</name>
    <name type="common">Dinoflagellate</name>
    <dbReference type="NCBI Taxonomy" id="89957"/>
    <lineage>
        <taxon>Eukaryota</taxon>
        <taxon>Sar</taxon>
        <taxon>Alveolata</taxon>
        <taxon>Dinophyceae</taxon>
        <taxon>Suessiales</taxon>
        <taxon>Suessiaceae</taxon>
        <taxon>Polarella</taxon>
    </lineage>
</organism>